<dbReference type="EMBL" id="QTSX02005778">
    <property type="protein sequence ID" value="KAJ9057622.1"/>
    <property type="molecule type" value="Genomic_DNA"/>
</dbReference>
<protein>
    <submittedName>
        <fullName evidence="1">Uncharacterized protein</fullName>
    </submittedName>
</protein>
<reference evidence="1" key="1">
    <citation type="submission" date="2022-04" db="EMBL/GenBank/DDBJ databases">
        <title>Genome of the entomopathogenic fungus Entomophthora muscae.</title>
        <authorList>
            <person name="Elya C."/>
            <person name="Lovett B.R."/>
            <person name="Lee E."/>
            <person name="Macias A.M."/>
            <person name="Hajek A.E."/>
            <person name="De Bivort B.L."/>
            <person name="Kasson M.T."/>
            <person name="De Fine Licht H.H."/>
            <person name="Stajich J.E."/>
        </authorList>
    </citation>
    <scope>NUCLEOTIDE SEQUENCE</scope>
    <source>
        <strain evidence="1">Berkeley</strain>
    </source>
</reference>
<comment type="caution">
    <text evidence="1">The sequence shown here is derived from an EMBL/GenBank/DDBJ whole genome shotgun (WGS) entry which is preliminary data.</text>
</comment>
<sequence>MRIYFTKYSKLEEYERHVIQSAMAVFEFCVARLGAVGISLMPLLIVYVKEWRLVHVLLLLWGVCELWFFIYQFKVIHELEERDVGYWDSGKRAVGIEKLLEHMGDPANSAEQLLRKWHLEKVESKPCMAHFVNTLVWMFFDKHVENLTLDEALEAKVMLHKFREKLDIPSYSEAEQASRVKCIRFSVDHLEYVNKAFLFYLVRVWKNLILKVISVPRLFMLGYLWMRGFSVCADAGKKHVYWVKAGNGTEDAVVFSSGIGVGINGYLKMINDLICRYPNRTIILFETPYINLQPAASVLSKGDSLREVDDMFLDLKLDKCTWIGHSYGTVIAGWVVKNRPHYIRKLVLVDPICFRVWDVSCFKTVFYSPPDSFESNLFWIMFASDPTLARGISRHVNWFDIILFPEQIPMPTQIFLAEKDFLLDPTGLHSYLQHRIAKDNLSHIGIDTIDTCHGFFQLFPEFSERIFSAL</sequence>
<evidence type="ECO:0000313" key="1">
    <source>
        <dbReference type="EMBL" id="KAJ9057622.1"/>
    </source>
</evidence>
<dbReference type="Proteomes" id="UP001165960">
    <property type="component" value="Unassembled WGS sequence"/>
</dbReference>
<proteinExistence type="predicted"/>
<keyword evidence="2" id="KW-1185">Reference proteome</keyword>
<organism evidence="1 2">
    <name type="scientific">Entomophthora muscae</name>
    <dbReference type="NCBI Taxonomy" id="34485"/>
    <lineage>
        <taxon>Eukaryota</taxon>
        <taxon>Fungi</taxon>
        <taxon>Fungi incertae sedis</taxon>
        <taxon>Zoopagomycota</taxon>
        <taxon>Entomophthoromycotina</taxon>
        <taxon>Entomophthoromycetes</taxon>
        <taxon>Entomophthorales</taxon>
        <taxon>Entomophthoraceae</taxon>
        <taxon>Entomophthora</taxon>
    </lineage>
</organism>
<accession>A0ACC2S5G2</accession>
<gene>
    <name evidence="1" type="ORF">DSO57_1020754</name>
</gene>
<name>A0ACC2S5G2_9FUNG</name>
<evidence type="ECO:0000313" key="2">
    <source>
        <dbReference type="Proteomes" id="UP001165960"/>
    </source>
</evidence>